<dbReference type="PANTHER" id="PTHR43553:SF11">
    <property type="entry name" value="ABC TRANSPORTER ATP-BINDING_PERMEASE PROTEIN YOJI"/>
    <property type="match status" value="1"/>
</dbReference>
<evidence type="ECO:0000259" key="11">
    <source>
        <dbReference type="PROSITE" id="PS50929"/>
    </source>
</evidence>
<reference evidence="12 13" key="1">
    <citation type="submission" date="2024-08" db="EMBL/GenBank/DDBJ databases">
        <authorList>
            <person name="Lu H."/>
        </authorList>
    </citation>
    <scope>NUCLEOTIDE SEQUENCE [LARGE SCALE GENOMIC DNA]</scope>
    <source>
        <strain evidence="12 13">DXS20W</strain>
    </source>
</reference>
<feature type="transmembrane region" description="Helical" evidence="9">
    <location>
        <begin position="234"/>
        <end position="253"/>
    </location>
</feature>
<evidence type="ECO:0000256" key="1">
    <source>
        <dbReference type="ARBA" id="ARBA00004651"/>
    </source>
</evidence>
<gene>
    <name evidence="12" type="ORF">ACG04Q_24610</name>
</gene>
<dbReference type="Pfam" id="PF00005">
    <property type="entry name" value="ABC_tran"/>
    <property type="match status" value="1"/>
</dbReference>
<dbReference type="Gene3D" id="3.40.50.300">
    <property type="entry name" value="P-loop containing nucleotide triphosphate hydrolases"/>
    <property type="match status" value="2"/>
</dbReference>
<sequence length="533" mass="56633">MLIRMLWRNAPWRMSAALALGLAGGVSYAVALVWIESAIRQGGDAWGGAAVVLTILLMGLLQFGASTASARVLLLRIFSMRADVAAKVLRAPLRRLEQLGSRALLSSLVDDVQLVAQGVWALPGALLQGGVCVAAYVYIGMTSPAALGLLLGTQALLFALLAALMARFGRLSDAAATDRRRVVDALQLLVAQLPLLKQGHTLQAAYAAELLSPALSASWRSTVSTQRVAALMDALSKAGFLGVVALLLMGPTASLTAPVLAQVLMAFLFAAAPFSALLNSMQTLAEAQRAWRRLESLEWEAEPAPSLPSWGDAPRRLELRGVACSHRRADGGVEFALNGVDLDWGLGSIVLLRGGNGSGKTTLARLAAGLVAPERGQLLRNGQAVAAEQVTNLRGEIGALWTGQEAQMAYLPADGLAAIASLWDSFGLTALLPLRAGWHDIRTLSAGQRARVQLLALLALERRFLVLDEWAANQDAHHRQIFYRELLPALRESGHGVLLIAHDAEAELLADQVVDMQSFARARVALGPVQEAA</sequence>
<keyword evidence="2" id="KW-0813">Transport</keyword>
<evidence type="ECO:0000256" key="6">
    <source>
        <dbReference type="ARBA" id="ARBA00022840"/>
    </source>
</evidence>
<dbReference type="SUPFAM" id="SSF52540">
    <property type="entry name" value="P-loop containing nucleoside triphosphate hydrolases"/>
    <property type="match status" value="1"/>
</dbReference>
<protein>
    <submittedName>
        <fullName evidence="12">ATP-binding cassette domain-containing protein</fullName>
    </submittedName>
</protein>
<dbReference type="InterPro" id="IPR011527">
    <property type="entry name" value="ABC1_TM_dom"/>
</dbReference>
<dbReference type="PROSITE" id="PS50929">
    <property type="entry name" value="ABC_TM1F"/>
    <property type="match status" value="1"/>
</dbReference>
<evidence type="ECO:0000256" key="2">
    <source>
        <dbReference type="ARBA" id="ARBA00022448"/>
    </source>
</evidence>
<dbReference type="PROSITE" id="PS50893">
    <property type="entry name" value="ABC_TRANSPORTER_2"/>
    <property type="match status" value="1"/>
</dbReference>
<keyword evidence="13" id="KW-1185">Reference proteome</keyword>
<dbReference type="Proteomes" id="UP001606302">
    <property type="component" value="Unassembled WGS sequence"/>
</dbReference>
<evidence type="ECO:0000256" key="8">
    <source>
        <dbReference type="ARBA" id="ARBA00023136"/>
    </source>
</evidence>
<keyword evidence="8 9" id="KW-0472">Membrane</keyword>
<keyword evidence="7 9" id="KW-1133">Transmembrane helix</keyword>
<evidence type="ECO:0000256" key="4">
    <source>
        <dbReference type="ARBA" id="ARBA00022692"/>
    </source>
</evidence>
<dbReference type="InterPro" id="IPR027417">
    <property type="entry name" value="P-loop_NTPase"/>
</dbReference>
<evidence type="ECO:0000256" key="7">
    <source>
        <dbReference type="ARBA" id="ARBA00022989"/>
    </source>
</evidence>
<feature type="transmembrane region" description="Helical" evidence="9">
    <location>
        <begin position="45"/>
        <end position="74"/>
    </location>
</feature>
<dbReference type="GO" id="GO:0005524">
    <property type="term" value="F:ATP binding"/>
    <property type="evidence" value="ECO:0007669"/>
    <property type="project" value="UniProtKB-KW"/>
</dbReference>
<dbReference type="InterPro" id="IPR050095">
    <property type="entry name" value="ECF_ABC_transporter_ATP-bd"/>
</dbReference>
<dbReference type="SMART" id="SM00382">
    <property type="entry name" value="AAA"/>
    <property type="match status" value="1"/>
</dbReference>
<feature type="domain" description="ABC transporter" evidence="10">
    <location>
        <begin position="317"/>
        <end position="532"/>
    </location>
</feature>
<accession>A0ABW7GSH8</accession>
<dbReference type="InterPro" id="IPR003439">
    <property type="entry name" value="ABC_transporter-like_ATP-bd"/>
</dbReference>
<dbReference type="SUPFAM" id="SSF90123">
    <property type="entry name" value="ABC transporter transmembrane region"/>
    <property type="match status" value="1"/>
</dbReference>
<keyword evidence="3" id="KW-1003">Cell membrane</keyword>
<dbReference type="RefSeq" id="WP_394514340.1">
    <property type="nucleotide sequence ID" value="NZ_JBIGHX010000011.1"/>
</dbReference>
<feature type="transmembrane region" description="Helical" evidence="9">
    <location>
        <begin position="119"/>
        <end position="139"/>
    </location>
</feature>
<keyword evidence="4 9" id="KW-0812">Transmembrane</keyword>
<dbReference type="InterPro" id="IPR036640">
    <property type="entry name" value="ABC1_TM_sf"/>
</dbReference>
<organism evidence="12 13">
    <name type="scientific">Pelomonas lactea</name>
    <dbReference type="NCBI Taxonomy" id="3299030"/>
    <lineage>
        <taxon>Bacteria</taxon>
        <taxon>Pseudomonadati</taxon>
        <taxon>Pseudomonadota</taxon>
        <taxon>Betaproteobacteria</taxon>
        <taxon>Burkholderiales</taxon>
        <taxon>Sphaerotilaceae</taxon>
        <taxon>Roseateles</taxon>
    </lineage>
</organism>
<feature type="transmembrane region" description="Helical" evidence="9">
    <location>
        <begin position="145"/>
        <end position="166"/>
    </location>
</feature>
<dbReference type="PANTHER" id="PTHR43553">
    <property type="entry name" value="HEAVY METAL TRANSPORTER"/>
    <property type="match status" value="1"/>
</dbReference>
<dbReference type="InterPro" id="IPR003593">
    <property type="entry name" value="AAA+_ATPase"/>
</dbReference>
<evidence type="ECO:0000256" key="9">
    <source>
        <dbReference type="SAM" id="Phobius"/>
    </source>
</evidence>
<comment type="subcellular location">
    <subcellularLocation>
        <location evidence="1">Cell membrane</location>
        <topology evidence="1">Multi-pass membrane protein</topology>
    </subcellularLocation>
</comment>
<keyword evidence="5" id="KW-0547">Nucleotide-binding</keyword>
<keyword evidence="6 12" id="KW-0067">ATP-binding</keyword>
<evidence type="ECO:0000313" key="13">
    <source>
        <dbReference type="Proteomes" id="UP001606302"/>
    </source>
</evidence>
<proteinExistence type="predicted"/>
<dbReference type="Gene3D" id="1.20.1560.10">
    <property type="entry name" value="ABC transporter type 1, transmembrane domain"/>
    <property type="match status" value="1"/>
</dbReference>
<dbReference type="InterPro" id="IPR017871">
    <property type="entry name" value="ABC_transporter-like_CS"/>
</dbReference>
<evidence type="ECO:0000256" key="3">
    <source>
        <dbReference type="ARBA" id="ARBA00022475"/>
    </source>
</evidence>
<dbReference type="PROSITE" id="PS00211">
    <property type="entry name" value="ABC_TRANSPORTER_1"/>
    <property type="match status" value="1"/>
</dbReference>
<evidence type="ECO:0000256" key="5">
    <source>
        <dbReference type="ARBA" id="ARBA00022741"/>
    </source>
</evidence>
<evidence type="ECO:0000259" key="10">
    <source>
        <dbReference type="PROSITE" id="PS50893"/>
    </source>
</evidence>
<name>A0ABW7GSH8_9BURK</name>
<evidence type="ECO:0000313" key="12">
    <source>
        <dbReference type="EMBL" id="MFG6464777.1"/>
    </source>
</evidence>
<feature type="domain" description="ABC transmembrane type-1" evidence="11">
    <location>
        <begin position="16"/>
        <end position="286"/>
    </location>
</feature>
<comment type="caution">
    <text evidence="12">The sequence shown here is derived from an EMBL/GenBank/DDBJ whole genome shotgun (WGS) entry which is preliminary data.</text>
</comment>
<dbReference type="EMBL" id="JBIGHX010000011">
    <property type="protein sequence ID" value="MFG6464777.1"/>
    <property type="molecule type" value="Genomic_DNA"/>
</dbReference>